<organism evidence="1 2">
    <name type="scientific">Brassica carinata</name>
    <name type="common">Ethiopian mustard</name>
    <name type="synonym">Abyssinian cabbage</name>
    <dbReference type="NCBI Taxonomy" id="52824"/>
    <lineage>
        <taxon>Eukaryota</taxon>
        <taxon>Viridiplantae</taxon>
        <taxon>Streptophyta</taxon>
        <taxon>Embryophyta</taxon>
        <taxon>Tracheophyta</taxon>
        <taxon>Spermatophyta</taxon>
        <taxon>Magnoliopsida</taxon>
        <taxon>eudicotyledons</taxon>
        <taxon>Gunneridae</taxon>
        <taxon>Pentapetalae</taxon>
        <taxon>rosids</taxon>
        <taxon>malvids</taxon>
        <taxon>Brassicales</taxon>
        <taxon>Brassicaceae</taxon>
        <taxon>Brassiceae</taxon>
        <taxon>Brassica</taxon>
    </lineage>
</organism>
<keyword evidence="2" id="KW-1185">Reference proteome</keyword>
<dbReference type="EMBL" id="JAAMPC010000010">
    <property type="protein sequence ID" value="KAG2288456.1"/>
    <property type="molecule type" value="Genomic_DNA"/>
</dbReference>
<gene>
    <name evidence="1" type="ORF">Bca52824_048060</name>
</gene>
<sequence>MTEREAYVKMAVAHAKAMEASNEFAATLEKRLQDVPCSDELNEIKKVVRELKLCMKMAQDRERAKPMNRDILETHKEKRIMLPNWLPPKSWGIKLLHSKLVYGL</sequence>
<evidence type="ECO:0000313" key="2">
    <source>
        <dbReference type="Proteomes" id="UP000886595"/>
    </source>
</evidence>
<protein>
    <submittedName>
        <fullName evidence="1">Uncharacterized protein</fullName>
    </submittedName>
</protein>
<dbReference type="AlphaFoldDB" id="A0A8X7UTX5"/>
<dbReference type="Proteomes" id="UP000886595">
    <property type="component" value="Unassembled WGS sequence"/>
</dbReference>
<comment type="caution">
    <text evidence="1">The sequence shown here is derived from an EMBL/GenBank/DDBJ whole genome shotgun (WGS) entry which is preliminary data.</text>
</comment>
<accession>A0A8X7UTX5</accession>
<name>A0A8X7UTX5_BRACI</name>
<evidence type="ECO:0000313" key="1">
    <source>
        <dbReference type="EMBL" id="KAG2288456.1"/>
    </source>
</evidence>
<reference evidence="1 2" key="1">
    <citation type="submission" date="2020-02" db="EMBL/GenBank/DDBJ databases">
        <authorList>
            <person name="Ma Q."/>
            <person name="Huang Y."/>
            <person name="Song X."/>
            <person name="Pei D."/>
        </authorList>
    </citation>
    <scope>NUCLEOTIDE SEQUENCE [LARGE SCALE GENOMIC DNA]</scope>
    <source>
        <strain evidence="1">Sxm20200214</strain>
        <tissue evidence="1">Leaf</tissue>
    </source>
</reference>
<proteinExistence type="predicted"/>